<dbReference type="EMBL" id="CP035758">
    <property type="protein sequence ID" value="QBD81179.1"/>
    <property type="molecule type" value="Genomic_DNA"/>
</dbReference>
<evidence type="ECO:0000313" key="2">
    <source>
        <dbReference type="Proteomes" id="UP000290365"/>
    </source>
</evidence>
<name>A0A4P6JZI9_KTERU</name>
<organism evidence="1 2">
    <name type="scientific">Ktedonosporobacter rubrisoli</name>
    <dbReference type="NCBI Taxonomy" id="2509675"/>
    <lineage>
        <taxon>Bacteria</taxon>
        <taxon>Bacillati</taxon>
        <taxon>Chloroflexota</taxon>
        <taxon>Ktedonobacteria</taxon>
        <taxon>Ktedonobacterales</taxon>
        <taxon>Ktedonosporobacteraceae</taxon>
        <taxon>Ktedonosporobacter</taxon>
    </lineage>
</organism>
<keyword evidence="2" id="KW-1185">Reference proteome</keyword>
<evidence type="ECO:0000313" key="1">
    <source>
        <dbReference type="EMBL" id="QBD81179.1"/>
    </source>
</evidence>
<dbReference type="RefSeq" id="WP_129892240.1">
    <property type="nucleotide sequence ID" value="NZ_CP035758.1"/>
</dbReference>
<dbReference type="AlphaFoldDB" id="A0A4P6JZI9"/>
<dbReference type="KEGG" id="kbs:EPA93_36480"/>
<dbReference type="OrthoDB" id="9812495at2"/>
<reference evidence="1 2" key="1">
    <citation type="submission" date="2019-01" db="EMBL/GenBank/DDBJ databases">
        <title>Ktedonosporobacter rubrisoli SCAWS-G2.</title>
        <authorList>
            <person name="Huang Y."/>
            <person name="Yan B."/>
        </authorList>
    </citation>
    <scope>NUCLEOTIDE SEQUENCE [LARGE SCALE GENOMIC DNA]</scope>
    <source>
        <strain evidence="1 2">SCAWS-G2</strain>
    </source>
</reference>
<dbReference type="InterPro" id="IPR010982">
    <property type="entry name" value="Lambda_DNA-bd_dom_sf"/>
</dbReference>
<sequence>MEEWYWWLRYGNFPPGRGNLPHMGKVIAFHRQKRYRTQAEFAIALGVDKRSVEEWEAAVFMHDQERRIMLVRMLKIAPALLGLDWRLVVYENNQGEHKDSLPRMVELIEEDAYYAYEDILVIGHHYIHNGGSSDIAPRIDRRLRKLVEITGQARATDQEAWKALLCRYYQLSTRIKQQCLLDAITASRHAQLAVELAEELQDAELIASAYVNSACTSTQQGQLDIARQAIAMAMTQMDKIRNAPLKGNIYLEAANINTPFALQDSKLQTQCKNWQTQALNLLYRGIEPDDNFFHFNLSAVHHERARSLLCWQKTRTDRSAAHDKLKLALETLTPDLNVWKAYYYMTEARLYLADHDIEGSAQAGKAALAVARAMHSKMEERNAAKLYTDLYKLAPDNPYVHNLGLQLGLFPA</sequence>
<gene>
    <name evidence="1" type="ORF">EPA93_36480</name>
</gene>
<accession>A0A4P6JZI9</accession>
<dbReference type="SUPFAM" id="SSF47413">
    <property type="entry name" value="lambda repressor-like DNA-binding domains"/>
    <property type="match status" value="1"/>
</dbReference>
<dbReference type="Proteomes" id="UP000290365">
    <property type="component" value="Chromosome"/>
</dbReference>
<proteinExistence type="predicted"/>
<dbReference type="GO" id="GO:0003677">
    <property type="term" value="F:DNA binding"/>
    <property type="evidence" value="ECO:0007669"/>
    <property type="project" value="InterPro"/>
</dbReference>
<protein>
    <submittedName>
        <fullName evidence="1">Uncharacterized protein</fullName>
    </submittedName>
</protein>